<dbReference type="Proteomes" id="UP000297452">
    <property type="component" value="Unassembled WGS sequence"/>
</dbReference>
<dbReference type="AlphaFoldDB" id="A0A4Z1ITJ1"/>
<keyword evidence="3" id="KW-1185">Reference proteome</keyword>
<accession>A0A4Z1ITJ1</accession>
<name>A0A4Z1ITJ1_9HELO</name>
<comment type="caution">
    <text evidence="2">The sequence shown here is derived from an EMBL/GenBank/DDBJ whole genome shotgun (WGS) entry which is preliminary data.</text>
</comment>
<protein>
    <submittedName>
        <fullName evidence="2">Uncharacterized protein</fullName>
    </submittedName>
</protein>
<evidence type="ECO:0000313" key="2">
    <source>
        <dbReference type="EMBL" id="TGO64779.1"/>
    </source>
</evidence>
<evidence type="ECO:0000313" key="3">
    <source>
        <dbReference type="Proteomes" id="UP000297452"/>
    </source>
</evidence>
<evidence type="ECO:0000256" key="1">
    <source>
        <dbReference type="SAM" id="MobiDB-lite"/>
    </source>
</evidence>
<feature type="region of interest" description="Disordered" evidence="1">
    <location>
        <begin position="1"/>
        <end position="79"/>
    </location>
</feature>
<proteinExistence type="predicted"/>
<sequence>MDQRQTQGSDELAQKKRKVGDVTNDIDNTNTKIVRRGIHRSISPPPLRRRRIGSSEPVMLEEEEIPNQKEIDQEPVELP</sequence>
<reference evidence="2 3" key="1">
    <citation type="submission" date="2017-12" db="EMBL/GenBank/DDBJ databases">
        <title>Comparative genomics of Botrytis spp.</title>
        <authorList>
            <person name="Valero-Jimenez C.A."/>
            <person name="Tapia P."/>
            <person name="Veloso J."/>
            <person name="Silva-Moreno E."/>
            <person name="Staats M."/>
            <person name="Valdes J.H."/>
            <person name="Van Kan J.A.L."/>
        </authorList>
    </citation>
    <scope>NUCLEOTIDE SEQUENCE [LARGE SCALE GENOMIC DNA]</scope>
    <source>
        <strain evidence="2 3">MUCL2120</strain>
    </source>
</reference>
<dbReference type="EMBL" id="PQXJ01000084">
    <property type="protein sequence ID" value="TGO64779.1"/>
    <property type="molecule type" value="Genomic_DNA"/>
</dbReference>
<gene>
    <name evidence="2" type="ORF">BOTNAR_0084g00100</name>
</gene>
<organism evidence="2 3">
    <name type="scientific">Botryotinia narcissicola</name>
    <dbReference type="NCBI Taxonomy" id="278944"/>
    <lineage>
        <taxon>Eukaryota</taxon>
        <taxon>Fungi</taxon>
        <taxon>Dikarya</taxon>
        <taxon>Ascomycota</taxon>
        <taxon>Pezizomycotina</taxon>
        <taxon>Leotiomycetes</taxon>
        <taxon>Helotiales</taxon>
        <taxon>Sclerotiniaceae</taxon>
        <taxon>Botryotinia</taxon>
    </lineage>
</organism>